<dbReference type="GO" id="GO:0016020">
    <property type="term" value="C:membrane"/>
    <property type="evidence" value="ECO:0007669"/>
    <property type="project" value="UniProtKB-SubCell"/>
</dbReference>
<evidence type="ECO:0000256" key="2">
    <source>
        <dbReference type="ARBA" id="ARBA00022500"/>
    </source>
</evidence>
<organism evidence="10 11">
    <name type="scientific">Pseudoponticoccus marisrubri</name>
    <dbReference type="NCBI Taxonomy" id="1685382"/>
    <lineage>
        <taxon>Bacteria</taxon>
        <taxon>Pseudomonadati</taxon>
        <taxon>Pseudomonadota</taxon>
        <taxon>Alphaproteobacteria</taxon>
        <taxon>Rhodobacterales</taxon>
        <taxon>Roseobacteraceae</taxon>
        <taxon>Pseudoponticoccus</taxon>
    </lineage>
</organism>
<evidence type="ECO:0000256" key="7">
    <source>
        <dbReference type="SAM" id="Phobius"/>
    </source>
</evidence>
<gene>
    <name evidence="10" type="ORF">AVJ23_02290</name>
</gene>
<dbReference type="PANTHER" id="PTHR43531:SF11">
    <property type="entry name" value="METHYL-ACCEPTING CHEMOTAXIS PROTEIN 3"/>
    <property type="match status" value="1"/>
</dbReference>
<dbReference type="Gene3D" id="1.10.287.950">
    <property type="entry name" value="Methyl-accepting chemotaxis protein"/>
    <property type="match status" value="1"/>
</dbReference>
<evidence type="ECO:0008006" key="12">
    <source>
        <dbReference type="Google" id="ProtNLM"/>
    </source>
</evidence>
<protein>
    <recommendedName>
        <fullName evidence="12">Chemotaxis protein</fullName>
    </recommendedName>
</protein>
<comment type="similarity">
    <text evidence="3">Belongs to the methyl-accepting chemotaxis (MCP) protein family.</text>
</comment>
<evidence type="ECO:0000256" key="6">
    <source>
        <dbReference type="SAM" id="MobiDB-lite"/>
    </source>
</evidence>
<dbReference type="STRING" id="1685382.AVJ23_02290"/>
<dbReference type="FunFam" id="1.10.287.950:FF:000001">
    <property type="entry name" value="Methyl-accepting chemotaxis sensory transducer"/>
    <property type="match status" value="1"/>
</dbReference>
<feature type="domain" description="HAMP" evidence="9">
    <location>
        <begin position="278"/>
        <end position="327"/>
    </location>
</feature>
<evidence type="ECO:0000259" key="9">
    <source>
        <dbReference type="PROSITE" id="PS50885"/>
    </source>
</evidence>
<dbReference type="Proteomes" id="UP000054396">
    <property type="component" value="Unassembled WGS sequence"/>
</dbReference>
<dbReference type="InterPro" id="IPR003660">
    <property type="entry name" value="HAMP_dom"/>
</dbReference>
<feature type="domain" description="Methyl-accepting transducer" evidence="8">
    <location>
        <begin position="332"/>
        <end position="561"/>
    </location>
</feature>
<dbReference type="PANTHER" id="PTHR43531">
    <property type="entry name" value="PROTEIN ICFG"/>
    <property type="match status" value="1"/>
</dbReference>
<dbReference type="EMBL" id="LPXO01000001">
    <property type="protein sequence ID" value="KUF12578.1"/>
    <property type="molecule type" value="Genomic_DNA"/>
</dbReference>
<dbReference type="Gene3D" id="6.10.340.10">
    <property type="match status" value="1"/>
</dbReference>
<feature type="region of interest" description="Disordered" evidence="6">
    <location>
        <begin position="575"/>
        <end position="638"/>
    </location>
</feature>
<name>A0A0W7WPQ0_9RHOB</name>
<dbReference type="Pfam" id="PF00672">
    <property type="entry name" value="HAMP"/>
    <property type="match status" value="1"/>
</dbReference>
<dbReference type="AlphaFoldDB" id="A0A0W7WPQ0"/>
<comment type="subcellular location">
    <subcellularLocation>
        <location evidence="1">Membrane</location>
    </subcellularLocation>
</comment>
<dbReference type="PROSITE" id="PS50111">
    <property type="entry name" value="CHEMOTAXIS_TRANSDUC_2"/>
    <property type="match status" value="1"/>
</dbReference>
<evidence type="ECO:0000256" key="1">
    <source>
        <dbReference type="ARBA" id="ARBA00004370"/>
    </source>
</evidence>
<keyword evidence="5" id="KW-0175">Coiled coil</keyword>
<dbReference type="PROSITE" id="PS50885">
    <property type="entry name" value="HAMP"/>
    <property type="match status" value="2"/>
</dbReference>
<keyword evidence="7" id="KW-1133">Transmembrane helix</keyword>
<dbReference type="CDD" id="cd11386">
    <property type="entry name" value="MCP_signal"/>
    <property type="match status" value="1"/>
</dbReference>
<feature type="coiled-coil region" evidence="5">
    <location>
        <begin position="242"/>
        <end position="269"/>
    </location>
</feature>
<evidence type="ECO:0000259" key="8">
    <source>
        <dbReference type="PROSITE" id="PS50111"/>
    </source>
</evidence>
<feature type="transmembrane region" description="Helical" evidence="7">
    <location>
        <begin position="183"/>
        <end position="206"/>
    </location>
</feature>
<feature type="coiled-coil region" evidence="5">
    <location>
        <begin position="361"/>
        <end position="388"/>
    </location>
</feature>
<proteinExistence type="inferred from homology"/>
<dbReference type="Pfam" id="PF00015">
    <property type="entry name" value="MCPsignal"/>
    <property type="match status" value="1"/>
</dbReference>
<sequence length="638" mass="67767">MSRFSVRIQVMVLAACFVVALLVVSGVSWAVNARLVHDIHKTQDFGRQTDMLRHVRLQAEQGSAALLDFVAGDDAAMARVRAHMDAIASDLDTAFALFTEARTPEARRSDMGPLVADIQGELGTVNAALDRLETLSLFDRKAMADREIKPILADIRADMVEMIGPIDASAAAVAADVERNARILPLILMASSGAVILLALILATAFGRGLSRPIMRAADAVRALVDQDYAVEISGTGRGDEVGEIARNLEALRDRLSRAEDEARHAGAMNDLRVALFRTLGEAMSRLKEGDLQGRIRAEDWQELGESYAQLCHDFNDLGATLEELVGSLRHSSGQVARNAEELSEMSGEMSRRSEVQAATLEQSAAALDQLAQSVRSAAEQAQEANAKVVEGRRRAEEGGEVMARAMAAMGSIAKSSEQITQIIGVIDDIAFQTNLLALNAGVEAARAGPSGKGFAVVASEVRNLAQRAAESANEIKDLVMSSTEQVADGEKLVQATSETLTLIVESVTDVSEMVGGIAASASQQSAGVQEINVGVAELDKVTQQNAAMVGETNTASRQLSAEASRLASLLDRFGGGDPALATTPSEDTTDEVEGPVLHRDRPSEGGSQGGWAEEMQDSVPFAPEALAVGDQAPWKDF</sequence>
<evidence type="ECO:0000313" key="11">
    <source>
        <dbReference type="Proteomes" id="UP000054396"/>
    </source>
</evidence>
<dbReference type="OrthoDB" id="354287at2"/>
<keyword evidence="2" id="KW-0145">Chemotaxis</keyword>
<keyword evidence="7" id="KW-0812">Transmembrane</keyword>
<evidence type="ECO:0000256" key="3">
    <source>
        <dbReference type="ARBA" id="ARBA00029447"/>
    </source>
</evidence>
<evidence type="ECO:0000256" key="4">
    <source>
        <dbReference type="PROSITE-ProRule" id="PRU00284"/>
    </source>
</evidence>
<dbReference type="RefSeq" id="WP_058860522.1">
    <property type="nucleotide sequence ID" value="NZ_LPXO01000001.1"/>
</dbReference>
<keyword evidence="4" id="KW-0807">Transducer</keyword>
<dbReference type="SUPFAM" id="SSF58104">
    <property type="entry name" value="Methyl-accepting chemotaxis protein (MCP) signaling domain"/>
    <property type="match status" value="1"/>
</dbReference>
<dbReference type="CDD" id="cd06225">
    <property type="entry name" value="HAMP"/>
    <property type="match status" value="1"/>
</dbReference>
<evidence type="ECO:0000256" key="5">
    <source>
        <dbReference type="SAM" id="Coils"/>
    </source>
</evidence>
<dbReference type="SMART" id="SM00304">
    <property type="entry name" value="HAMP"/>
    <property type="match status" value="3"/>
</dbReference>
<comment type="caution">
    <text evidence="10">The sequence shown here is derived from an EMBL/GenBank/DDBJ whole genome shotgun (WGS) entry which is preliminary data.</text>
</comment>
<dbReference type="GO" id="GO:0007165">
    <property type="term" value="P:signal transduction"/>
    <property type="evidence" value="ECO:0007669"/>
    <property type="project" value="UniProtKB-KW"/>
</dbReference>
<reference evidence="10 11" key="1">
    <citation type="submission" date="2015-12" db="EMBL/GenBank/DDBJ databases">
        <authorList>
            <person name="Shamseldin A."/>
            <person name="Moawad H."/>
            <person name="Abd El-Rahim W.M."/>
            <person name="Sadowsky M.J."/>
        </authorList>
    </citation>
    <scope>NUCLEOTIDE SEQUENCE [LARGE SCALE GENOMIC DNA]</scope>
    <source>
        <strain evidence="10 11">SJ5A-1</strain>
    </source>
</reference>
<dbReference type="GO" id="GO:0006935">
    <property type="term" value="P:chemotaxis"/>
    <property type="evidence" value="ECO:0007669"/>
    <property type="project" value="UniProtKB-KW"/>
</dbReference>
<feature type="domain" description="HAMP" evidence="9">
    <location>
        <begin position="208"/>
        <end position="261"/>
    </location>
</feature>
<keyword evidence="7" id="KW-0472">Membrane</keyword>
<dbReference type="InterPro" id="IPR051310">
    <property type="entry name" value="MCP_chemotaxis"/>
</dbReference>
<dbReference type="InterPro" id="IPR004089">
    <property type="entry name" value="MCPsignal_dom"/>
</dbReference>
<accession>A0A0W7WPQ0</accession>
<keyword evidence="11" id="KW-1185">Reference proteome</keyword>
<evidence type="ECO:0000313" key="10">
    <source>
        <dbReference type="EMBL" id="KUF12578.1"/>
    </source>
</evidence>
<dbReference type="SMART" id="SM00283">
    <property type="entry name" value="MA"/>
    <property type="match status" value="1"/>
</dbReference>